<dbReference type="OrthoDB" id="9804072at2"/>
<name>A0A380MU46_9GAMM</name>
<dbReference type="PANTHER" id="PTHR10146:SF14">
    <property type="entry name" value="PYRIDOXAL PHOSPHATE HOMEOSTASIS PROTEIN"/>
    <property type="match status" value="1"/>
</dbReference>
<dbReference type="FunFam" id="3.20.20.10:FF:000018">
    <property type="entry name" value="Pyridoxal phosphate homeostasis protein"/>
    <property type="match status" value="1"/>
</dbReference>
<dbReference type="NCBIfam" id="TIGR00044">
    <property type="entry name" value="YggS family pyridoxal phosphate-dependent enzyme"/>
    <property type="match status" value="1"/>
</dbReference>
<dbReference type="GO" id="GO:0030170">
    <property type="term" value="F:pyridoxal phosphate binding"/>
    <property type="evidence" value="ECO:0007669"/>
    <property type="project" value="UniProtKB-UniRule"/>
</dbReference>
<dbReference type="SUPFAM" id="SSF51419">
    <property type="entry name" value="PLP-binding barrel"/>
    <property type="match status" value="1"/>
</dbReference>
<evidence type="ECO:0000313" key="7">
    <source>
        <dbReference type="Proteomes" id="UP000254601"/>
    </source>
</evidence>
<dbReference type="RefSeq" id="WP_115306046.1">
    <property type="nucleotide sequence ID" value="NZ_UHIC01000001.1"/>
</dbReference>
<dbReference type="InterPro" id="IPR011078">
    <property type="entry name" value="PyrdxlP_homeostasis"/>
</dbReference>
<comment type="similarity">
    <text evidence="2 4">Belongs to the pyridoxal phosphate-binding protein YggS/PROSC family.</text>
</comment>
<feature type="domain" description="Alanine racemase N-terminal" evidence="5">
    <location>
        <begin position="29"/>
        <end position="227"/>
    </location>
</feature>
<evidence type="ECO:0000256" key="3">
    <source>
        <dbReference type="PIRSR" id="PIRSR004848-1"/>
    </source>
</evidence>
<dbReference type="AlphaFoldDB" id="A0A380MU46"/>
<evidence type="ECO:0000259" key="5">
    <source>
        <dbReference type="Pfam" id="PF01168"/>
    </source>
</evidence>
<dbReference type="InterPro" id="IPR001608">
    <property type="entry name" value="Ala_racemase_N"/>
</dbReference>
<evidence type="ECO:0000256" key="1">
    <source>
        <dbReference type="ARBA" id="ARBA00022898"/>
    </source>
</evidence>
<evidence type="ECO:0000256" key="2">
    <source>
        <dbReference type="HAMAP-Rule" id="MF_02087"/>
    </source>
</evidence>
<accession>A0A380MU46</accession>
<comment type="cofactor">
    <cofactor evidence="3">
        <name>pyridoxal 5'-phosphate</name>
        <dbReference type="ChEBI" id="CHEBI:597326"/>
    </cofactor>
</comment>
<evidence type="ECO:0000256" key="4">
    <source>
        <dbReference type="RuleBase" id="RU004514"/>
    </source>
</evidence>
<comment type="function">
    <text evidence="2">Pyridoxal 5'-phosphate (PLP)-binding protein, which is involved in PLP homeostasis.</text>
</comment>
<keyword evidence="1 2" id="KW-0663">Pyridoxal phosphate</keyword>
<evidence type="ECO:0000313" key="6">
    <source>
        <dbReference type="EMBL" id="SUO95798.1"/>
    </source>
</evidence>
<dbReference type="InterPro" id="IPR029066">
    <property type="entry name" value="PLP-binding_barrel"/>
</dbReference>
<protein>
    <recommendedName>
        <fullName evidence="2">Pyridoxal phosphate homeostasis protein</fullName>
        <shortName evidence="2">PLP homeostasis protein</shortName>
    </recommendedName>
</protein>
<dbReference type="Proteomes" id="UP000254601">
    <property type="component" value="Unassembled WGS sequence"/>
</dbReference>
<gene>
    <name evidence="6" type="ORF">NCTC13337_01589</name>
</gene>
<dbReference type="Pfam" id="PF01168">
    <property type="entry name" value="Ala_racemase_N"/>
    <property type="match status" value="1"/>
</dbReference>
<dbReference type="Gene3D" id="3.20.20.10">
    <property type="entry name" value="Alanine racemase"/>
    <property type="match status" value="1"/>
</dbReference>
<sequence length="231" mass="25361">MSIKDNIACIQKKIVSAAQRANRDPQSILLMPVTKTVAPEAIIEAISCGFSMIGENKVQEIQAKYSALEAFPHKTHLIGHLQTNKVKDVVGLVDCIQSLDSLRLAKKLQDRLAYEDKTIEALVQVNVSGEQSKSGVSPEAALALIKDVIQMERITLRGLMTIGANVDDEKVIRQGFRQLAMLQQEAQQKFSHQADFSVLSMGMSGDMEIAIEEGATLVRVGSAIFGKRHYL</sequence>
<proteinExistence type="inferred from homology"/>
<organism evidence="6 7">
    <name type="scientific">Suttonella ornithocola</name>
    <dbReference type="NCBI Taxonomy" id="279832"/>
    <lineage>
        <taxon>Bacteria</taxon>
        <taxon>Pseudomonadati</taxon>
        <taxon>Pseudomonadota</taxon>
        <taxon>Gammaproteobacteria</taxon>
        <taxon>Cardiobacteriales</taxon>
        <taxon>Cardiobacteriaceae</taxon>
        <taxon>Suttonella</taxon>
    </lineage>
</organism>
<feature type="modified residue" description="N6-(pyridoxal phosphate)lysine" evidence="2 3">
    <location>
        <position position="35"/>
    </location>
</feature>
<reference evidence="6 7" key="1">
    <citation type="submission" date="2018-06" db="EMBL/GenBank/DDBJ databases">
        <authorList>
            <consortium name="Pathogen Informatics"/>
            <person name="Doyle S."/>
        </authorList>
    </citation>
    <scope>NUCLEOTIDE SEQUENCE [LARGE SCALE GENOMIC DNA]</scope>
    <source>
        <strain evidence="6 7">NCTC13337</strain>
    </source>
</reference>
<dbReference type="PIRSF" id="PIRSF004848">
    <property type="entry name" value="YBL036c_PLPDEIII"/>
    <property type="match status" value="1"/>
</dbReference>
<keyword evidence="7" id="KW-1185">Reference proteome</keyword>
<dbReference type="CDD" id="cd00635">
    <property type="entry name" value="PLPDE_III_YBL036c_like"/>
    <property type="match status" value="1"/>
</dbReference>
<dbReference type="EMBL" id="UHIC01000001">
    <property type="protein sequence ID" value="SUO95798.1"/>
    <property type="molecule type" value="Genomic_DNA"/>
</dbReference>
<dbReference type="PANTHER" id="PTHR10146">
    <property type="entry name" value="PROLINE SYNTHETASE CO-TRANSCRIBED BACTERIAL HOMOLOG PROTEIN"/>
    <property type="match status" value="1"/>
</dbReference>
<dbReference type="HAMAP" id="MF_02087">
    <property type="entry name" value="PLP_homeostasis"/>
    <property type="match status" value="1"/>
</dbReference>